<dbReference type="RefSeq" id="WP_108370671.1">
    <property type="nucleotide sequence ID" value="NZ_CP028811.1"/>
</dbReference>
<organism evidence="1 2">
    <name type="scientific">Flavobacterium magnum</name>
    <dbReference type="NCBI Taxonomy" id="2162713"/>
    <lineage>
        <taxon>Bacteria</taxon>
        <taxon>Pseudomonadati</taxon>
        <taxon>Bacteroidota</taxon>
        <taxon>Flavobacteriia</taxon>
        <taxon>Flavobacteriales</taxon>
        <taxon>Flavobacteriaceae</taxon>
        <taxon>Flavobacterium</taxon>
    </lineage>
</organism>
<evidence type="ECO:0000313" key="1">
    <source>
        <dbReference type="EMBL" id="AWA30089.1"/>
    </source>
</evidence>
<dbReference type="Pfam" id="PF11009">
    <property type="entry name" value="BrxC"/>
    <property type="match status" value="1"/>
</dbReference>
<dbReference type="NCBIfam" id="TIGR04019">
    <property type="entry name" value="B_thiol_YtxJ"/>
    <property type="match status" value="1"/>
</dbReference>
<proteinExistence type="predicted"/>
<accession>A0A2S0REY4</accession>
<dbReference type="Proteomes" id="UP000244193">
    <property type="component" value="Chromosome"/>
</dbReference>
<reference evidence="1 2" key="1">
    <citation type="submission" date="2018-04" db="EMBL/GenBank/DDBJ databases">
        <title>Genome sequencing of Flavobacterium sp. HYN0048.</title>
        <authorList>
            <person name="Yi H."/>
            <person name="Baek C."/>
        </authorList>
    </citation>
    <scope>NUCLEOTIDE SEQUENCE [LARGE SCALE GENOMIC DNA]</scope>
    <source>
        <strain evidence="1 2">HYN0048</strain>
    </source>
</reference>
<gene>
    <name evidence="1" type="primary">ytxJ</name>
    <name evidence="1" type="ORF">HYN48_08360</name>
</gene>
<dbReference type="KEGG" id="fmg:HYN48_08360"/>
<dbReference type="AlphaFoldDB" id="A0A2S0REY4"/>
<evidence type="ECO:0000313" key="2">
    <source>
        <dbReference type="Proteomes" id="UP000244193"/>
    </source>
</evidence>
<dbReference type="EMBL" id="CP028811">
    <property type="protein sequence ID" value="AWA30089.1"/>
    <property type="molecule type" value="Genomic_DNA"/>
</dbReference>
<dbReference type="InterPro" id="IPR022551">
    <property type="entry name" value="BrxC"/>
</dbReference>
<keyword evidence="2" id="KW-1185">Reference proteome</keyword>
<name>A0A2S0REY4_9FLAO</name>
<protein>
    <submittedName>
        <fullName evidence="1">Bacillithiol system redox-active protein YtxJ</fullName>
    </submittedName>
</protein>
<dbReference type="OrthoDB" id="677051at2"/>
<sequence length="127" mass="14527">MGIRNMFGNKHSAGNGLDWVLLEEMDQLEQLAEESFSAPVTIFKHSTRCNISSFSLRQFERAYDIPADRMRLYFLDLLAYRNISNELALRFGVVHQSPQILVVSEGKAVYDASHENISAEDLRKFAE</sequence>
<dbReference type="Gene3D" id="3.40.30.10">
    <property type="entry name" value="Glutaredoxin"/>
    <property type="match status" value="1"/>
</dbReference>